<evidence type="ECO:0000313" key="2">
    <source>
        <dbReference type="Proteomes" id="UP000612361"/>
    </source>
</evidence>
<reference evidence="1" key="1">
    <citation type="submission" date="2020-08" db="EMBL/GenBank/DDBJ databases">
        <title>Novel species isolated from subtropical streams in China.</title>
        <authorList>
            <person name="Lu H."/>
        </authorList>
    </citation>
    <scope>NUCLEOTIDE SEQUENCE</scope>
    <source>
        <strain evidence="1">CY7W</strain>
    </source>
</reference>
<comment type="caution">
    <text evidence="1">The sequence shown here is derived from an EMBL/GenBank/DDBJ whole genome shotgun (WGS) entry which is preliminary data.</text>
</comment>
<gene>
    <name evidence="1" type="ORF">H8K47_06250</name>
</gene>
<dbReference type="RefSeq" id="WP_186880557.1">
    <property type="nucleotide sequence ID" value="NZ_JACOGG010000005.1"/>
</dbReference>
<dbReference type="Proteomes" id="UP000612361">
    <property type="component" value="Unassembled WGS sequence"/>
</dbReference>
<organism evidence="1 2">
    <name type="scientific">Undibacterium rugosum</name>
    <dbReference type="NCBI Taxonomy" id="2762291"/>
    <lineage>
        <taxon>Bacteria</taxon>
        <taxon>Pseudomonadati</taxon>
        <taxon>Pseudomonadota</taxon>
        <taxon>Betaproteobacteria</taxon>
        <taxon>Burkholderiales</taxon>
        <taxon>Oxalobacteraceae</taxon>
        <taxon>Undibacterium</taxon>
    </lineage>
</organism>
<name>A0A923KZE6_9BURK</name>
<sequence length="350" mass="39493">MSFIVQIIDAALPGDATQRQRMIDQLVEQHQSDNAGPGAALGKLYQQLVAQYPCLSTYKEDGIDECVWGDGPLIGNFGQKIAVLNIAQNQEQVLAVILKLAGELNLKVVDVQEELVYYPKSQEAADFIKAHEKPAVKEKPLTEKSVLDFIVARLKPLFEPAGFVWNKKEKWAERTVPYGTQRLWLSVEKRRYTFAIYLTARFDIPAVGELVQRVTGDLSVSEYTVGCNYPYFTGRSRPPEVEKLGNVDELVQITNLIEDLTKTTVLPFFETTLDLEKLSSAINNPEKCGYFMSTFFMQALSLAFLVQPSKIRETADIYRNCIKSLNYSEEAYMKPIDNFVTKLIALNPTL</sequence>
<evidence type="ECO:0000313" key="1">
    <source>
        <dbReference type="EMBL" id="MBC3934956.1"/>
    </source>
</evidence>
<accession>A0A923KZE6</accession>
<protein>
    <submittedName>
        <fullName evidence="1">Uncharacterized protein</fullName>
    </submittedName>
</protein>
<keyword evidence="2" id="KW-1185">Reference proteome</keyword>
<dbReference type="EMBL" id="JACOGG010000005">
    <property type="protein sequence ID" value="MBC3934956.1"/>
    <property type="molecule type" value="Genomic_DNA"/>
</dbReference>
<proteinExistence type="predicted"/>
<dbReference type="AlphaFoldDB" id="A0A923KZE6"/>